<evidence type="ECO:0000313" key="3">
    <source>
        <dbReference type="EMBL" id="EUJ27632.1"/>
    </source>
</evidence>
<sequence>MKSNKIDYKLIAGFILCALLIALTYHYRGAFWYLYGACTLFLMSFVIFNEDLEKKSSFTKNLFLGIVSGIALYVVFYIGAILFKVLPGGLDLSVKSAFAKYSTDSLLIWLLLIFIIVPGEEIFWRGFVLERLNHYFHPIIAAIISAAILALFMCVSKSIAVVVSIFVASLVWNLLYQFRKSVILTYLSHLTFIFLLLVALPLY</sequence>
<reference evidence="3 4" key="1">
    <citation type="submission" date="2012-12" db="EMBL/GenBank/DDBJ databases">
        <title>Novel taxa of Listeriaceae from agricultural environments in the United States.</title>
        <authorList>
            <person name="den Bakker H.C."/>
            <person name="Allred A."/>
            <person name="Warchocki S."/>
            <person name="Wright E.M."/>
            <person name="Burrell A."/>
            <person name="Nightingale K.K."/>
            <person name="Kephart D."/>
            <person name="Wiedmann M."/>
        </authorList>
    </citation>
    <scope>NUCLEOTIDE SEQUENCE [LARGE SCALE GENOMIC DNA]</scope>
    <source>
        <strain evidence="3 4">FSL F6-1183</strain>
    </source>
</reference>
<evidence type="ECO:0000256" key="1">
    <source>
        <dbReference type="SAM" id="Phobius"/>
    </source>
</evidence>
<proteinExistence type="predicted"/>
<keyword evidence="3" id="KW-0378">Hydrolase</keyword>
<dbReference type="InterPro" id="IPR003675">
    <property type="entry name" value="Rce1/LyrA-like_dom"/>
</dbReference>
<keyword evidence="1" id="KW-1133">Transmembrane helix</keyword>
<dbReference type="GO" id="GO:0006508">
    <property type="term" value="P:proteolysis"/>
    <property type="evidence" value="ECO:0007669"/>
    <property type="project" value="UniProtKB-KW"/>
</dbReference>
<name>A0A829R6A4_LISGR</name>
<dbReference type="EMBL" id="AODG01000011">
    <property type="protein sequence ID" value="EUJ27632.1"/>
    <property type="molecule type" value="Genomic_DNA"/>
</dbReference>
<dbReference type="RefSeq" id="WP_036106257.1">
    <property type="nucleotide sequence ID" value="NZ_AODG01000011.1"/>
</dbReference>
<accession>A0A829R6A4</accession>
<dbReference type="GO" id="GO:0004175">
    <property type="term" value="F:endopeptidase activity"/>
    <property type="evidence" value="ECO:0007669"/>
    <property type="project" value="UniProtKB-ARBA"/>
</dbReference>
<feature type="transmembrane region" description="Helical" evidence="1">
    <location>
        <begin position="31"/>
        <end position="49"/>
    </location>
</feature>
<protein>
    <submittedName>
        <fullName evidence="3">CAAX amino terminal membrane protease family protein</fullName>
    </submittedName>
</protein>
<comment type="caution">
    <text evidence="3">The sequence shown here is derived from an EMBL/GenBank/DDBJ whole genome shotgun (WGS) entry which is preliminary data.</text>
</comment>
<feature type="transmembrane region" description="Helical" evidence="1">
    <location>
        <begin position="183"/>
        <end position="202"/>
    </location>
</feature>
<feature type="domain" description="CAAX prenyl protease 2/Lysostaphin resistance protein A-like" evidence="2">
    <location>
        <begin position="105"/>
        <end position="192"/>
    </location>
</feature>
<feature type="transmembrane region" description="Helical" evidence="1">
    <location>
        <begin position="61"/>
        <end position="86"/>
    </location>
</feature>
<evidence type="ECO:0000259" key="2">
    <source>
        <dbReference type="Pfam" id="PF02517"/>
    </source>
</evidence>
<dbReference type="Pfam" id="PF02517">
    <property type="entry name" value="Rce1-like"/>
    <property type="match status" value="1"/>
</dbReference>
<gene>
    <name evidence="3" type="ORF">LMUR_08859</name>
</gene>
<keyword evidence="3" id="KW-0645">Protease</keyword>
<feature type="transmembrane region" description="Helical" evidence="1">
    <location>
        <begin position="159"/>
        <end position="176"/>
    </location>
</feature>
<organism evidence="3 4">
    <name type="scientific">Listeria grayi FSL F6-1183</name>
    <dbReference type="NCBI Taxonomy" id="1265827"/>
    <lineage>
        <taxon>Bacteria</taxon>
        <taxon>Bacillati</taxon>
        <taxon>Bacillota</taxon>
        <taxon>Bacilli</taxon>
        <taxon>Bacillales</taxon>
        <taxon>Listeriaceae</taxon>
        <taxon>Listeria</taxon>
    </lineage>
</organism>
<dbReference type="GO" id="GO:0080120">
    <property type="term" value="P:CAAX-box protein maturation"/>
    <property type="evidence" value="ECO:0007669"/>
    <property type="project" value="UniProtKB-ARBA"/>
</dbReference>
<feature type="transmembrane region" description="Helical" evidence="1">
    <location>
        <begin position="106"/>
        <end position="123"/>
    </location>
</feature>
<evidence type="ECO:0000313" key="4">
    <source>
        <dbReference type="Proteomes" id="UP000019251"/>
    </source>
</evidence>
<dbReference type="Proteomes" id="UP000019251">
    <property type="component" value="Unassembled WGS sequence"/>
</dbReference>
<dbReference type="AlphaFoldDB" id="A0A829R6A4"/>
<feature type="transmembrane region" description="Helical" evidence="1">
    <location>
        <begin position="135"/>
        <end position="153"/>
    </location>
</feature>
<keyword evidence="1" id="KW-0472">Membrane</keyword>
<keyword evidence="1" id="KW-0812">Transmembrane</keyword>
<feature type="transmembrane region" description="Helical" evidence="1">
    <location>
        <begin position="7"/>
        <end position="25"/>
    </location>
</feature>